<dbReference type="OrthoDB" id="1684102at2759"/>
<keyword evidence="2 6" id="KW-0812">Transmembrane</keyword>
<dbReference type="GO" id="GO:0005774">
    <property type="term" value="C:vacuolar membrane"/>
    <property type="evidence" value="ECO:0007669"/>
    <property type="project" value="TreeGrafter"/>
</dbReference>
<feature type="transmembrane region" description="Helical" evidence="6">
    <location>
        <begin position="389"/>
        <end position="416"/>
    </location>
</feature>
<evidence type="ECO:0000256" key="1">
    <source>
        <dbReference type="ARBA" id="ARBA00004141"/>
    </source>
</evidence>
<feature type="transmembrane region" description="Helical" evidence="6">
    <location>
        <begin position="326"/>
        <end position="346"/>
    </location>
</feature>
<reference evidence="8" key="1">
    <citation type="submission" date="2020-06" db="EMBL/GenBank/DDBJ databases">
        <title>WGS assembly of Ceratodon purpureus strain R40.</title>
        <authorList>
            <person name="Carey S.B."/>
            <person name="Jenkins J."/>
            <person name="Shu S."/>
            <person name="Lovell J.T."/>
            <person name="Sreedasyam A."/>
            <person name="Maumus F."/>
            <person name="Tiley G.P."/>
            <person name="Fernandez-Pozo N."/>
            <person name="Barry K."/>
            <person name="Chen C."/>
            <person name="Wang M."/>
            <person name="Lipzen A."/>
            <person name="Daum C."/>
            <person name="Saski C.A."/>
            <person name="Payton A.C."/>
            <person name="Mcbreen J.C."/>
            <person name="Conrad R.E."/>
            <person name="Kollar L.M."/>
            <person name="Olsson S."/>
            <person name="Huttunen S."/>
            <person name="Landis J.B."/>
            <person name="Wickett N.J."/>
            <person name="Johnson M.G."/>
            <person name="Rensing S.A."/>
            <person name="Grimwood J."/>
            <person name="Schmutz J."/>
            <person name="Mcdaniel S.F."/>
        </authorList>
    </citation>
    <scope>NUCLEOTIDE SEQUENCE</scope>
    <source>
        <strain evidence="8">R40</strain>
    </source>
</reference>
<feature type="transmembrane region" description="Helical" evidence="6">
    <location>
        <begin position="137"/>
        <end position="157"/>
    </location>
</feature>
<feature type="transmembrane region" description="Helical" evidence="6">
    <location>
        <begin position="53"/>
        <end position="74"/>
    </location>
</feature>
<accession>A0A8T0H4M3</accession>
<evidence type="ECO:0000256" key="4">
    <source>
        <dbReference type="ARBA" id="ARBA00022989"/>
    </source>
</evidence>
<dbReference type="AlphaFoldDB" id="A0A8T0H4M3"/>
<keyword evidence="3" id="KW-0813">Transport</keyword>
<keyword evidence="5 6" id="KW-0472">Membrane</keyword>
<evidence type="ECO:0000256" key="3">
    <source>
        <dbReference type="ARBA" id="ARBA00022970"/>
    </source>
</evidence>
<dbReference type="GO" id="GO:0015179">
    <property type="term" value="F:L-amino acid transmembrane transporter activity"/>
    <property type="evidence" value="ECO:0007669"/>
    <property type="project" value="TreeGrafter"/>
</dbReference>
<dbReference type="EMBL" id="CM026428">
    <property type="protein sequence ID" value="KAG0565657.1"/>
    <property type="molecule type" value="Genomic_DNA"/>
</dbReference>
<dbReference type="PANTHER" id="PTHR22950:SF349">
    <property type="entry name" value="AMINO ACID TRANSPORTER TRANSMEMBRANE DOMAIN-CONTAINING PROTEIN"/>
    <property type="match status" value="1"/>
</dbReference>
<evidence type="ECO:0000256" key="6">
    <source>
        <dbReference type="SAM" id="Phobius"/>
    </source>
</evidence>
<proteinExistence type="predicted"/>
<evidence type="ECO:0000259" key="7">
    <source>
        <dbReference type="Pfam" id="PF01490"/>
    </source>
</evidence>
<gene>
    <name evidence="8" type="ORF">KC19_7G004900</name>
</gene>
<feature type="transmembrane region" description="Helical" evidence="6">
    <location>
        <begin position="352"/>
        <end position="377"/>
    </location>
</feature>
<feature type="transmembrane region" description="Helical" evidence="6">
    <location>
        <begin position="203"/>
        <end position="227"/>
    </location>
</feature>
<dbReference type="Pfam" id="PF01490">
    <property type="entry name" value="Aa_trans"/>
    <property type="match status" value="1"/>
</dbReference>
<comment type="subcellular location">
    <subcellularLocation>
        <location evidence="1">Membrane</location>
        <topology evidence="1">Multi-pass membrane protein</topology>
    </subcellularLocation>
</comment>
<dbReference type="PANTHER" id="PTHR22950">
    <property type="entry name" value="AMINO ACID TRANSPORTER"/>
    <property type="match status" value="1"/>
</dbReference>
<keyword evidence="4 6" id="KW-1133">Transmembrane helix</keyword>
<name>A0A8T0H4M3_CERPU</name>
<dbReference type="InterPro" id="IPR013057">
    <property type="entry name" value="AA_transpt_TM"/>
</dbReference>
<evidence type="ECO:0000313" key="9">
    <source>
        <dbReference type="Proteomes" id="UP000822688"/>
    </source>
</evidence>
<feature type="transmembrane region" description="Helical" evidence="6">
    <location>
        <begin position="105"/>
        <end position="125"/>
    </location>
</feature>
<organism evidence="8 9">
    <name type="scientific">Ceratodon purpureus</name>
    <name type="common">Fire moss</name>
    <name type="synonym">Dicranum purpureum</name>
    <dbReference type="NCBI Taxonomy" id="3225"/>
    <lineage>
        <taxon>Eukaryota</taxon>
        <taxon>Viridiplantae</taxon>
        <taxon>Streptophyta</taxon>
        <taxon>Embryophyta</taxon>
        <taxon>Bryophyta</taxon>
        <taxon>Bryophytina</taxon>
        <taxon>Bryopsida</taxon>
        <taxon>Dicranidae</taxon>
        <taxon>Pseudoditrichales</taxon>
        <taxon>Ditrichaceae</taxon>
        <taxon>Ceratodon</taxon>
    </lineage>
</organism>
<keyword evidence="9" id="KW-1185">Reference proteome</keyword>
<protein>
    <recommendedName>
        <fullName evidence="7">Amino acid transporter transmembrane domain-containing protein</fullName>
    </recommendedName>
</protein>
<evidence type="ECO:0000313" key="8">
    <source>
        <dbReference type="EMBL" id="KAG0565657.1"/>
    </source>
</evidence>
<feature type="transmembrane region" description="Helical" evidence="6">
    <location>
        <begin position="28"/>
        <end position="47"/>
    </location>
</feature>
<sequence length="419" mass="44756">MAFGMPPDEETPLLMHGGSSQASVARTAGNIFISIVGAGVLGLPYTFRMSGWAVAAGSVTGAACLTYYCMLLLVGCKDSIAKGGGIRVHTYGDLGQMAYGSIGRLTVDILICVSQIGCCVSYLIFLGQNVSSVVTGFTTRSADFIFIMITFQVFLASFRSLSSLAPFSIFADVCNIAAMALVIKDDLQSPNNGFKSLNPYTTLGAIPFAMGVAVYCFEGFGMTLTLEASMKTPKKFPQILALDFAVITSLYLLFGFVGYWAFGDNTQDIITLNLPHDLSTILVKIGLCIGLFFTYPVMMYPVHEIFEAKLLRSAWFQSKVSPSSKFYLLLPNAVRGLSVLGTAILAVSVPGFGIFISLVGGTVCALLAFVLPSMFHIRLCGASASRHSLIIDLVLILCGVVFAIYCTYTAVASVFLTPS</sequence>
<evidence type="ECO:0000256" key="2">
    <source>
        <dbReference type="ARBA" id="ARBA00022692"/>
    </source>
</evidence>
<comment type="caution">
    <text evidence="8">The sequence shown here is derived from an EMBL/GenBank/DDBJ whole genome shotgun (WGS) entry which is preliminary data.</text>
</comment>
<evidence type="ECO:0000256" key="5">
    <source>
        <dbReference type="ARBA" id="ARBA00023136"/>
    </source>
</evidence>
<feature type="domain" description="Amino acid transporter transmembrane" evidence="7">
    <location>
        <begin position="21"/>
        <end position="410"/>
    </location>
</feature>
<dbReference type="Proteomes" id="UP000822688">
    <property type="component" value="Chromosome 7"/>
</dbReference>
<feature type="transmembrane region" description="Helical" evidence="6">
    <location>
        <begin position="239"/>
        <end position="261"/>
    </location>
</feature>
<feature type="transmembrane region" description="Helical" evidence="6">
    <location>
        <begin position="281"/>
        <end position="302"/>
    </location>
</feature>
<keyword evidence="3" id="KW-0029">Amino-acid transport</keyword>